<sequence>MAWGLATTNSASSLRAIQPADGSGSVTGEAVADDPASGMSSTAVSAVAAERHGDARSMPYEYRPAIIRQSHFAMR</sequence>
<dbReference type="EMBL" id="BAAAZR010000008">
    <property type="protein sequence ID" value="GAA3814532.1"/>
    <property type="molecule type" value="Genomic_DNA"/>
</dbReference>
<proteinExistence type="predicted"/>
<feature type="region of interest" description="Disordered" evidence="1">
    <location>
        <begin position="1"/>
        <end position="51"/>
    </location>
</feature>
<evidence type="ECO:0000256" key="1">
    <source>
        <dbReference type="SAM" id="MobiDB-lite"/>
    </source>
</evidence>
<name>A0ABP7IBV2_9ACTN</name>
<organism evidence="2 3">
    <name type="scientific">Sphaerisporangium flaviroseum</name>
    <dbReference type="NCBI Taxonomy" id="509199"/>
    <lineage>
        <taxon>Bacteria</taxon>
        <taxon>Bacillati</taxon>
        <taxon>Actinomycetota</taxon>
        <taxon>Actinomycetes</taxon>
        <taxon>Streptosporangiales</taxon>
        <taxon>Streptosporangiaceae</taxon>
        <taxon>Sphaerisporangium</taxon>
    </lineage>
</organism>
<evidence type="ECO:0000313" key="2">
    <source>
        <dbReference type="EMBL" id="GAA3814532.1"/>
    </source>
</evidence>
<accession>A0ABP7IBV2</accession>
<dbReference type="Proteomes" id="UP001500888">
    <property type="component" value="Unassembled WGS sequence"/>
</dbReference>
<comment type="caution">
    <text evidence="2">The sequence shown here is derived from an EMBL/GenBank/DDBJ whole genome shotgun (WGS) entry which is preliminary data.</text>
</comment>
<evidence type="ECO:0000313" key="3">
    <source>
        <dbReference type="Proteomes" id="UP001500888"/>
    </source>
</evidence>
<feature type="compositionally biased region" description="Polar residues" evidence="1">
    <location>
        <begin position="1"/>
        <end position="15"/>
    </location>
</feature>
<gene>
    <name evidence="2" type="ORF">GCM10022226_39260</name>
</gene>
<protein>
    <submittedName>
        <fullName evidence="2">Uncharacterized protein</fullName>
    </submittedName>
</protein>
<keyword evidence="3" id="KW-1185">Reference proteome</keyword>
<reference evidence="3" key="1">
    <citation type="journal article" date="2019" name="Int. J. Syst. Evol. Microbiol.">
        <title>The Global Catalogue of Microorganisms (GCM) 10K type strain sequencing project: providing services to taxonomists for standard genome sequencing and annotation.</title>
        <authorList>
            <consortium name="The Broad Institute Genomics Platform"/>
            <consortium name="The Broad Institute Genome Sequencing Center for Infectious Disease"/>
            <person name="Wu L."/>
            <person name="Ma J."/>
        </authorList>
    </citation>
    <scope>NUCLEOTIDE SEQUENCE [LARGE SCALE GENOMIC DNA]</scope>
    <source>
        <strain evidence="3">JCM 16908</strain>
    </source>
</reference>